<protein>
    <recommendedName>
        <fullName evidence="11">PHD-type domain-containing protein</fullName>
    </recommendedName>
</protein>
<name>A0AAW1Q8T6_9CHLO</name>
<evidence type="ECO:0000259" key="8">
    <source>
        <dbReference type="PROSITE" id="PS51038"/>
    </source>
</evidence>
<evidence type="ECO:0000256" key="4">
    <source>
        <dbReference type="PROSITE-ProRule" id="PRU00175"/>
    </source>
</evidence>
<gene>
    <name evidence="9" type="ORF">WJX72_004987</name>
</gene>
<evidence type="ECO:0000256" key="3">
    <source>
        <dbReference type="ARBA" id="ARBA00022833"/>
    </source>
</evidence>
<dbReference type="InterPro" id="IPR001965">
    <property type="entry name" value="Znf_PHD"/>
</dbReference>
<evidence type="ECO:0000256" key="5">
    <source>
        <dbReference type="SAM" id="MobiDB-lite"/>
    </source>
</evidence>
<feature type="domain" description="BAH" evidence="8">
    <location>
        <begin position="45"/>
        <end position="172"/>
    </location>
</feature>
<dbReference type="InterPro" id="IPR019787">
    <property type="entry name" value="Znf_PHD-finger"/>
</dbReference>
<feature type="compositionally biased region" description="Low complexity" evidence="5">
    <location>
        <begin position="227"/>
        <end position="241"/>
    </location>
</feature>
<dbReference type="SMART" id="SM00249">
    <property type="entry name" value="PHD"/>
    <property type="match status" value="1"/>
</dbReference>
<comment type="caution">
    <text evidence="9">The sequence shown here is derived from an EMBL/GenBank/DDBJ whole genome shotgun (WGS) entry which is preliminary data.</text>
</comment>
<dbReference type="Proteomes" id="UP001489004">
    <property type="component" value="Unassembled WGS sequence"/>
</dbReference>
<organism evidence="9 10">
    <name type="scientific">[Myrmecia] bisecta</name>
    <dbReference type="NCBI Taxonomy" id="41462"/>
    <lineage>
        <taxon>Eukaryota</taxon>
        <taxon>Viridiplantae</taxon>
        <taxon>Chlorophyta</taxon>
        <taxon>core chlorophytes</taxon>
        <taxon>Trebouxiophyceae</taxon>
        <taxon>Trebouxiales</taxon>
        <taxon>Trebouxiaceae</taxon>
        <taxon>Myrmecia</taxon>
    </lineage>
</organism>
<feature type="domain" description="RING-type" evidence="7">
    <location>
        <begin position="379"/>
        <end position="428"/>
    </location>
</feature>
<dbReference type="GO" id="GO:0008270">
    <property type="term" value="F:zinc ion binding"/>
    <property type="evidence" value="ECO:0007669"/>
    <property type="project" value="UniProtKB-KW"/>
</dbReference>
<keyword evidence="3" id="KW-0862">Zinc</keyword>
<dbReference type="PROSITE" id="PS01359">
    <property type="entry name" value="ZF_PHD_1"/>
    <property type="match status" value="1"/>
</dbReference>
<dbReference type="AlphaFoldDB" id="A0AAW1Q8T6"/>
<proteinExistence type="predicted"/>
<evidence type="ECO:0000256" key="2">
    <source>
        <dbReference type="ARBA" id="ARBA00022771"/>
    </source>
</evidence>
<dbReference type="PROSITE" id="PS50089">
    <property type="entry name" value="ZF_RING_2"/>
    <property type="match status" value="1"/>
</dbReference>
<feature type="domain" description="PHD-type" evidence="6">
    <location>
        <begin position="376"/>
        <end position="430"/>
    </location>
</feature>
<evidence type="ECO:0008006" key="11">
    <source>
        <dbReference type="Google" id="ProtNLM"/>
    </source>
</evidence>
<evidence type="ECO:0000256" key="1">
    <source>
        <dbReference type="ARBA" id="ARBA00022723"/>
    </source>
</evidence>
<dbReference type="Gene3D" id="2.30.30.1150">
    <property type="match status" value="1"/>
</dbReference>
<keyword evidence="1" id="KW-0479">Metal-binding</keyword>
<dbReference type="InterPro" id="IPR019786">
    <property type="entry name" value="Zinc_finger_PHD-type_CS"/>
</dbReference>
<sequence>MGHATDSDSRAAVGEQRGRSWGPLYGGKGQLTGLQTLPEEGAPVLVVVKGTPVLVTAGQGQRLKVPRIGVVNKVQLVGQELNVEASWLRRKEELPWAARSALGTGELAYTDSSGVIPAHDVLVPCKVFFLAATAEPPTMLHPLPDGAKRCKRKGYVCKHIYTEAAGLLPADDVRLVHEVRHKFRWLRTRSALLLERLESHEASSSGYLQPPRAMTLSTPQAAVEGCPATPAPAGAPQAVPASVGRATTTSPAAEQAEAAKPLGSGPLDGTNEQQQARRFGSMRNKRAQMRRGHSIAGDVAGSSGQSSQRGIPVLAGPDGHYINGHFDMEREQVLYQRKWVAPETFVQKAGLPAKDWKSSLRVVGDSQGRTLAQYLEESCAECGSPFDEPLLLMCSNKRCEHLYHTYCLQPPMLQMPPDEVDWFCPLCEEGQWRCSDPDWNTRCRQAV</sequence>
<feature type="region of interest" description="Disordered" evidence="5">
    <location>
        <begin position="1"/>
        <end position="21"/>
    </location>
</feature>
<dbReference type="InterPro" id="IPR001841">
    <property type="entry name" value="Znf_RING"/>
</dbReference>
<dbReference type="SUPFAM" id="SSF57903">
    <property type="entry name" value="FYVE/PHD zinc finger"/>
    <property type="match status" value="1"/>
</dbReference>
<dbReference type="EMBL" id="JALJOR010000005">
    <property type="protein sequence ID" value="KAK9816777.1"/>
    <property type="molecule type" value="Genomic_DNA"/>
</dbReference>
<keyword evidence="10" id="KW-1185">Reference proteome</keyword>
<keyword evidence="2 4" id="KW-0863">Zinc-finger</keyword>
<dbReference type="InterPro" id="IPR011011">
    <property type="entry name" value="Znf_FYVE_PHD"/>
</dbReference>
<feature type="region of interest" description="Disordered" evidence="5">
    <location>
        <begin position="227"/>
        <end position="287"/>
    </location>
</feature>
<dbReference type="PROSITE" id="PS51038">
    <property type="entry name" value="BAH"/>
    <property type="match status" value="1"/>
</dbReference>
<evidence type="ECO:0000259" key="6">
    <source>
        <dbReference type="PROSITE" id="PS50016"/>
    </source>
</evidence>
<evidence type="ECO:0000313" key="10">
    <source>
        <dbReference type="Proteomes" id="UP001489004"/>
    </source>
</evidence>
<dbReference type="GO" id="GO:0003682">
    <property type="term" value="F:chromatin binding"/>
    <property type="evidence" value="ECO:0007669"/>
    <property type="project" value="InterPro"/>
</dbReference>
<evidence type="ECO:0000313" key="9">
    <source>
        <dbReference type="EMBL" id="KAK9816777.1"/>
    </source>
</evidence>
<evidence type="ECO:0000259" key="7">
    <source>
        <dbReference type="PROSITE" id="PS50089"/>
    </source>
</evidence>
<dbReference type="Pfam" id="PF00628">
    <property type="entry name" value="PHD"/>
    <property type="match status" value="1"/>
</dbReference>
<accession>A0AAW1Q8T6</accession>
<dbReference type="InterPro" id="IPR001025">
    <property type="entry name" value="BAH_dom"/>
</dbReference>
<reference evidence="9 10" key="1">
    <citation type="journal article" date="2024" name="Nat. Commun.">
        <title>Phylogenomics reveals the evolutionary origins of lichenization in chlorophyte algae.</title>
        <authorList>
            <person name="Puginier C."/>
            <person name="Libourel C."/>
            <person name="Otte J."/>
            <person name="Skaloud P."/>
            <person name="Haon M."/>
            <person name="Grisel S."/>
            <person name="Petersen M."/>
            <person name="Berrin J.G."/>
            <person name="Delaux P.M."/>
            <person name="Dal Grande F."/>
            <person name="Keller J."/>
        </authorList>
    </citation>
    <scope>NUCLEOTIDE SEQUENCE [LARGE SCALE GENOMIC DNA]</scope>
    <source>
        <strain evidence="9 10">SAG 2043</strain>
    </source>
</reference>
<dbReference type="PROSITE" id="PS50016">
    <property type="entry name" value="ZF_PHD_2"/>
    <property type="match status" value="1"/>
</dbReference>